<organism evidence="2 3">
    <name type="scientific">Cinnamomum micranthum f. kanehirae</name>
    <dbReference type="NCBI Taxonomy" id="337451"/>
    <lineage>
        <taxon>Eukaryota</taxon>
        <taxon>Viridiplantae</taxon>
        <taxon>Streptophyta</taxon>
        <taxon>Embryophyta</taxon>
        <taxon>Tracheophyta</taxon>
        <taxon>Spermatophyta</taxon>
        <taxon>Magnoliopsida</taxon>
        <taxon>Magnoliidae</taxon>
        <taxon>Laurales</taxon>
        <taxon>Lauraceae</taxon>
        <taxon>Cinnamomum</taxon>
    </lineage>
</organism>
<dbReference type="STRING" id="337451.A0A443PV55"/>
<evidence type="ECO:0000256" key="1">
    <source>
        <dbReference type="SAM" id="SignalP"/>
    </source>
</evidence>
<reference evidence="2 3" key="1">
    <citation type="journal article" date="2019" name="Nat. Plants">
        <title>Stout camphor tree genome fills gaps in understanding of flowering plant genome evolution.</title>
        <authorList>
            <person name="Chaw S.M."/>
            <person name="Liu Y.C."/>
            <person name="Wu Y.W."/>
            <person name="Wang H.Y."/>
            <person name="Lin C.I."/>
            <person name="Wu C.S."/>
            <person name="Ke H.M."/>
            <person name="Chang L.Y."/>
            <person name="Hsu C.Y."/>
            <person name="Yang H.T."/>
            <person name="Sudianto E."/>
            <person name="Hsu M.H."/>
            <person name="Wu K.P."/>
            <person name="Wang L.N."/>
            <person name="Leebens-Mack J.H."/>
            <person name="Tsai I.J."/>
        </authorList>
    </citation>
    <scope>NUCLEOTIDE SEQUENCE [LARGE SCALE GENOMIC DNA]</scope>
    <source>
        <strain evidence="3">cv. Chaw 1501</strain>
        <tissue evidence="2">Young leaves</tissue>
    </source>
</reference>
<gene>
    <name evidence="2" type="ORF">CKAN_02396000</name>
</gene>
<dbReference type="PANTHER" id="PTHR35759">
    <property type="entry name" value="BNAA09G03860D PROTEIN"/>
    <property type="match status" value="1"/>
</dbReference>
<feature type="chain" id="PRO_5019542348" evidence="1">
    <location>
        <begin position="23"/>
        <end position="337"/>
    </location>
</feature>
<keyword evidence="3" id="KW-1185">Reference proteome</keyword>
<protein>
    <submittedName>
        <fullName evidence="2">Uncharacterized protein</fullName>
    </submittedName>
</protein>
<keyword evidence="1" id="KW-0732">Signal</keyword>
<feature type="signal peptide" evidence="1">
    <location>
        <begin position="1"/>
        <end position="22"/>
    </location>
</feature>
<dbReference type="OrthoDB" id="407127at2759"/>
<accession>A0A443PV55</accession>
<comment type="caution">
    <text evidence="2">The sequence shown here is derived from an EMBL/GenBank/DDBJ whole genome shotgun (WGS) entry which is preliminary data.</text>
</comment>
<dbReference type="PANTHER" id="PTHR35759:SF1">
    <property type="entry name" value="OS07G0673000 PROTEIN"/>
    <property type="match status" value="1"/>
</dbReference>
<evidence type="ECO:0000313" key="3">
    <source>
        <dbReference type="Proteomes" id="UP000283530"/>
    </source>
</evidence>
<dbReference type="EMBL" id="QPKB01000011">
    <property type="protein sequence ID" value="RWR94655.1"/>
    <property type="molecule type" value="Genomic_DNA"/>
</dbReference>
<dbReference type="AlphaFoldDB" id="A0A443PV55"/>
<proteinExistence type="predicted"/>
<dbReference type="Proteomes" id="UP000283530">
    <property type="component" value="Unassembled WGS sequence"/>
</dbReference>
<evidence type="ECO:0000313" key="2">
    <source>
        <dbReference type="EMBL" id="RWR94655.1"/>
    </source>
</evidence>
<name>A0A443PV55_9MAGN</name>
<sequence>MRNPSLPLKIALVFSLSVAVSSSSSSSHFFFSRPSFSLKSSSSSAAKSTAADLLSVLGSREQAASINRKRADDLRSCLRFLVPFCPNNISIRRRVVIAGEEDGRRRWSEREENEMVWWPPEPVLELARLALDSAGDPDAIYRALDPTVIPVPDVDGYRKDKCELTRTPYGRHFINQELNSYLAFLFEMIVARGPSAGLNVSLSRYDLFHGHLFLATDSGRLGILFHAKEYPAYEKEVFPYNMGYCQRGSNVIYDDEMNLRNILWLAPLPCNVTKAWVAPGVLVILDANPEGVIYKELVPEYVDLVRTIYEEDFGEVAVDVNYLNVRNAASEDKIFIT</sequence>